<dbReference type="CDD" id="cd03189">
    <property type="entry name" value="GST_C_GTT1_like"/>
    <property type="match status" value="1"/>
</dbReference>
<dbReference type="GO" id="GO:0004364">
    <property type="term" value="F:glutathione transferase activity"/>
    <property type="evidence" value="ECO:0007669"/>
    <property type="project" value="UniProtKB-EC"/>
</dbReference>
<protein>
    <recommendedName>
        <fullName evidence="1">glutathione transferase</fullName>
        <ecNumber evidence="1">2.5.1.18</ecNumber>
    </recommendedName>
</protein>
<dbReference type="SUPFAM" id="SSF47616">
    <property type="entry name" value="GST C-terminal domain-like"/>
    <property type="match status" value="1"/>
</dbReference>
<reference evidence="7 9" key="1">
    <citation type="submission" date="2020-06" db="EMBL/GenBank/DDBJ databases">
        <title>Description of novel acetic acid bacteria.</title>
        <authorList>
            <person name="Sombolestani A."/>
        </authorList>
    </citation>
    <scope>NUCLEOTIDE SEQUENCE [LARGE SCALE GENOMIC DNA]</scope>
    <source>
        <strain evidence="7 9">LMG 26838</strain>
    </source>
</reference>
<dbReference type="SUPFAM" id="SSF52833">
    <property type="entry name" value="Thioredoxin-like"/>
    <property type="match status" value="1"/>
</dbReference>
<name>A0A839V274_9PROT</name>
<evidence type="ECO:0000313" key="7">
    <source>
        <dbReference type="EMBL" id="NVN29111.1"/>
    </source>
</evidence>
<dbReference type="GO" id="GO:0004601">
    <property type="term" value="F:peroxidase activity"/>
    <property type="evidence" value="ECO:0007669"/>
    <property type="project" value="UniProtKB-ARBA"/>
</dbReference>
<dbReference type="RefSeq" id="WP_176621842.1">
    <property type="nucleotide sequence ID" value="NZ_JABXXQ010000013.1"/>
</dbReference>
<dbReference type="CDD" id="cd03046">
    <property type="entry name" value="GST_N_GTT1_like"/>
    <property type="match status" value="1"/>
</dbReference>
<dbReference type="Pfam" id="PF02798">
    <property type="entry name" value="GST_N"/>
    <property type="match status" value="1"/>
</dbReference>
<dbReference type="SFLD" id="SFLDS00019">
    <property type="entry name" value="Glutathione_Transferase_(cytos"/>
    <property type="match status" value="1"/>
</dbReference>
<evidence type="ECO:0000259" key="5">
    <source>
        <dbReference type="PROSITE" id="PS50404"/>
    </source>
</evidence>
<sequence length="221" mass="24520">MLTVHHLNNSRSQRVLWLLEELGVPYELVRYQRGPDQRAPAELRKVHPLGLSPVLTDGEGLVLAETGAIVTWLLHRFDPEHRFSIAPDSPAWPDYLYWMFASEGTVMPPLVMSLVMSVTAKQAPFFIRPVAGAIRKGLEAKFYGPKIRDNFAYAESAVAKGGWFAGEAFGAADVMMSFPVEAAKSRVGLSDFPALRGWLDRIQARPAYQAALARGGKYDYA</sequence>
<dbReference type="Pfam" id="PF00043">
    <property type="entry name" value="GST_C"/>
    <property type="match status" value="1"/>
</dbReference>
<dbReference type="AlphaFoldDB" id="A0A839V274"/>
<keyword evidence="2 6" id="KW-0808">Transferase</keyword>
<accession>A0A839V274</accession>
<dbReference type="InterPro" id="IPR036249">
    <property type="entry name" value="Thioredoxin-like_sf"/>
</dbReference>
<dbReference type="SFLD" id="SFLDG00358">
    <property type="entry name" value="Main_(cytGST)"/>
    <property type="match status" value="1"/>
</dbReference>
<dbReference type="InterPro" id="IPR004046">
    <property type="entry name" value="GST_C"/>
</dbReference>
<evidence type="ECO:0000313" key="8">
    <source>
        <dbReference type="Proteomes" id="UP000557688"/>
    </source>
</evidence>
<dbReference type="Gene3D" id="1.20.1050.10">
    <property type="match status" value="1"/>
</dbReference>
<evidence type="ECO:0000256" key="2">
    <source>
        <dbReference type="ARBA" id="ARBA00022679"/>
    </source>
</evidence>
<evidence type="ECO:0000256" key="1">
    <source>
        <dbReference type="ARBA" id="ARBA00012452"/>
    </source>
</evidence>
<evidence type="ECO:0000256" key="4">
    <source>
        <dbReference type="RuleBase" id="RU003494"/>
    </source>
</evidence>
<dbReference type="EC" id="2.5.1.18" evidence="1"/>
<gene>
    <name evidence="6" type="ORF">FHR90_002690</name>
    <name evidence="7" type="ORF">HUK83_01965</name>
</gene>
<dbReference type="InterPro" id="IPR004045">
    <property type="entry name" value="Glutathione_S-Trfase_N"/>
</dbReference>
<comment type="catalytic activity">
    <reaction evidence="3">
        <text>RX + glutathione = an S-substituted glutathione + a halide anion + H(+)</text>
        <dbReference type="Rhea" id="RHEA:16437"/>
        <dbReference type="ChEBI" id="CHEBI:15378"/>
        <dbReference type="ChEBI" id="CHEBI:16042"/>
        <dbReference type="ChEBI" id="CHEBI:17792"/>
        <dbReference type="ChEBI" id="CHEBI:57925"/>
        <dbReference type="ChEBI" id="CHEBI:90779"/>
        <dbReference type="EC" id="2.5.1.18"/>
    </reaction>
</comment>
<dbReference type="InterPro" id="IPR036282">
    <property type="entry name" value="Glutathione-S-Trfase_C_sf"/>
</dbReference>
<feature type="domain" description="GST N-terminal" evidence="5">
    <location>
        <begin position="1"/>
        <end position="81"/>
    </location>
</feature>
<dbReference type="Gene3D" id="3.40.30.10">
    <property type="entry name" value="Glutaredoxin"/>
    <property type="match status" value="1"/>
</dbReference>
<dbReference type="FunFam" id="3.40.30.10:FF:000156">
    <property type="entry name" value="Glutathione S-transferase 1"/>
    <property type="match status" value="1"/>
</dbReference>
<dbReference type="EMBL" id="JACHXV010000012">
    <property type="protein sequence ID" value="MBB3174843.1"/>
    <property type="molecule type" value="Genomic_DNA"/>
</dbReference>
<dbReference type="PANTHER" id="PTHR44051">
    <property type="entry name" value="GLUTATHIONE S-TRANSFERASE-RELATED"/>
    <property type="match status" value="1"/>
</dbReference>
<comment type="similarity">
    <text evidence="4">Belongs to the GST superfamily.</text>
</comment>
<reference evidence="6 8" key="2">
    <citation type="submission" date="2020-08" db="EMBL/GenBank/DDBJ databases">
        <title>Genomic Encyclopedia of Type Strains, Phase III (KMG-III): the genomes of soil and plant-associated and newly described type strains.</title>
        <authorList>
            <person name="Whitman W."/>
        </authorList>
    </citation>
    <scope>NUCLEOTIDE SEQUENCE [LARGE SCALE GENOMIC DNA]</scope>
    <source>
        <strain evidence="6 8">CECT 8088</strain>
    </source>
</reference>
<dbReference type="PROSITE" id="PS50404">
    <property type="entry name" value="GST_NTER"/>
    <property type="match status" value="1"/>
</dbReference>
<dbReference type="InterPro" id="IPR040079">
    <property type="entry name" value="Glutathione_S-Trfase"/>
</dbReference>
<dbReference type="GO" id="GO:0005737">
    <property type="term" value="C:cytoplasm"/>
    <property type="evidence" value="ECO:0007669"/>
    <property type="project" value="UniProtKB-ARBA"/>
</dbReference>
<organism evidence="6 8">
    <name type="scientific">Endobacter medicaginis</name>
    <dbReference type="NCBI Taxonomy" id="1181271"/>
    <lineage>
        <taxon>Bacteria</taxon>
        <taxon>Pseudomonadati</taxon>
        <taxon>Pseudomonadota</taxon>
        <taxon>Alphaproteobacteria</taxon>
        <taxon>Acetobacterales</taxon>
        <taxon>Acetobacteraceae</taxon>
        <taxon>Endobacter</taxon>
    </lineage>
</organism>
<dbReference type="PANTHER" id="PTHR44051:SF9">
    <property type="entry name" value="GLUTATHIONE S-TRANSFERASE 1"/>
    <property type="match status" value="1"/>
</dbReference>
<evidence type="ECO:0000256" key="3">
    <source>
        <dbReference type="ARBA" id="ARBA00047960"/>
    </source>
</evidence>
<keyword evidence="8" id="KW-1185">Reference proteome</keyword>
<proteinExistence type="inferred from homology"/>
<evidence type="ECO:0000313" key="6">
    <source>
        <dbReference type="EMBL" id="MBB3174843.1"/>
    </source>
</evidence>
<dbReference type="Proteomes" id="UP000565205">
    <property type="component" value="Unassembled WGS sequence"/>
</dbReference>
<dbReference type="EMBL" id="JABXXQ010000013">
    <property type="protein sequence ID" value="NVN29111.1"/>
    <property type="molecule type" value="Genomic_DNA"/>
</dbReference>
<comment type="caution">
    <text evidence="6">The sequence shown here is derived from an EMBL/GenBank/DDBJ whole genome shotgun (WGS) entry which is preliminary data.</text>
</comment>
<dbReference type="Proteomes" id="UP000557688">
    <property type="component" value="Unassembled WGS sequence"/>
</dbReference>
<dbReference type="SFLD" id="SFLDG01150">
    <property type="entry name" value="Main.1:_Beta-like"/>
    <property type="match status" value="1"/>
</dbReference>
<evidence type="ECO:0000313" key="9">
    <source>
        <dbReference type="Proteomes" id="UP000565205"/>
    </source>
</evidence>